<proteinExistence type="predicted"/>
<dbReference type="InterPro" id="IPR007791">
    <property type="entry name" value="DjlA_N"/>
</dbReference>
<dbReference type="Pfam" id="PF05099">
    <property type="entry name" value="TerB"/>
    <property type="match status" value="1"/>
</dbReference>
<reference evidence="3 4" key="1">
    <citation type="submission" date="2019-06" db="EMBL/GenBank/DDBJ databases">
        <title>Persicimonas caeni gen. nov., sp. nov., a predatory bacterium isolated from solar saltern.</title>
        <authorList>
            <person name="Wang S."/>
        </authorList>
    </citation>
    <scope>NUCLEOTIDE SEQUENCE [LARGE SCALE GENOMIC DNA]</scope>
    <source>
        <strain evidence="3 4">YN101</strain>
    </source>
</reference>
<dbReference type="EMBL" id="CP041186">
    <property type="protein sequence ID" value="QDG52052.1"/>
    <property type="molecule type" value="Genomic_DNA"/>
</dbReference>
<dbReference type="CDD" id="cd07177">
    <property type="entry name" value="terB_like"/>
    <property type="match status" value="1"/>
</dbReference>
<feature type="compositionally biased region" description="Basic and acidic residues" evidence="1">
    <location>
        <begin position="508"/>
        <end position="525"/>
    </location>
</feature>
<feature type="region of interest" description="Disordered" evidence="1">
    <location>
        <begin position="1"/>
        <end position="35"/>
    </location>
</feature>
<protein>
    <recommendedName>
        <fullName evidence="2">Co-chaperone DjlA N-terminal domain-containing protein</fullName>
    </recommendedName>
</protein>
<name>A0A4Y6PUP8_PERCE</name>
<dbReference type="SUPFAM" id="SSF158682">
    <property type="entry name" value="TerB-like"/>
    <property type="match status" value="1"/>
</dbReference>
<organism evidence="3 4">
    <name type="scientific">Persicimonas caeni</name>
    <dbReference type="NCBI Taxonomy" id="2292766"/>
    <lineage>
        <taxon>Bacteria</taxon>
        <taxon>Deltaproteobacteria</taxon>
        <taxon>Bradymonadales</taxon>
        <taxon>Bradymonadaceae</taxon>
        <taxon>Persicimonas</taxon>
    </lineage>
</organism>
<keyword evidence="4" id="KW-1185">Reference proteome</keyword>
<evidence type="ECO:0000313" key="3">
    <source>
        <dbReference type="EMBL" id="QDG52052.1"/>
    </source>
</evidence>
<evidence type="ECO:0000256" key="1">
    <source>
        <dbReference type="SAM" id="MobiDB-lite"/>
    </source>
</evidence>
<evidence type="ECO:0000313" key="4">
    <source>
        <dbReference type="Proteomes" id="UP000315995"/>
    </source>
</evidence>
<evidence type="ECO:0000259" key="2">
    <source>
        <dbReference type="Pfam" id="PF05099"/>
    </source>
</evidence>
<feature type="domain" description="Co-chaperone DjlA N-terminal" evidence="2">
    <location>
        <begin position="242"/>
        <end position="348"/>
    </location>
</feature>
<accession>A0A4Y6PUP8</accession>
<dbReference type="InterPro" id="IPR029024">
    <property type="entry name" value="TerB-like"/>
</dbReference>
<dbReference type="Proteomes" id="UP000315995">
    <property type="component" value="Chromosome"/>
</dbReference>
<feature type="region of interest" description="Disordered" evidence="1">
    <location>
        <begin position="508"/>
        <end position="529"/>
    </location>
</feature>
<sequence length="589" mass="65767">MDGAVQVRRQSHEVRAVRAASTAHGAPRAPNGCRMGSARREHAQYQCGRVRPERRAHRVGYGAAVARPEISSSSEVDTGHYEQKKPPWESCMYFSNASRATLQVHSELRQSFGSLNNEVINALLGEEVAAEYGDLVPLINLGSALMSGDSLMFALAKMKGWRVVGRGVDAVVSTFVTSAWFAIKYPLLGGVLKAIPFVSGFFGPPGWLVTGVSFAAMKGVRTVVSGVTAKRDRQREIAFLKAAIPSLYALADRDGEVSIEELRFMRDLLRRVPSKGSFDPRARLETVRESNAEELALQAIREQSLTAAHKETLLKFGVLICHSDGDFDSTEKDFFARLAKALGYSEEKYLEFVSEVERQHEREKVLAEGAIRALWTIAEADGMQEDELELLDMTLMSQVPPEAERRRIVNDIRESSGSPAWSKSRITQGQPLTKSQSLLKKLPFTKSEPDYSQDLQIIVDEAAMFVVTLERLRKQEELRKHRARLFALAESYGIERKDVQKQLEKFHKAEDKAEKKREKVEKDTSSSRCPNCSDVGKFALSQQRYLGRNEYACGSCGAKMLLCRMPKCVGMVEAGDFYDAELCEEHSLI</sequence>
<accession>A0A5B8YA73</accession>
<gene>
    <name evidence="3" type="ORF">FIV42_15270</name>
</gene>
<dbReference type="AlphaFoldDB" id="A0A4Y6PUP8"/>
<dbReference type="Gene3D" id="1.10.3680.10">
    <property type="entry name" value="TerB-like"/>
    <property type="match status" value="1"/>
</dbReference>